<protein>
    <recommendedName>
        <fullName evidence="10">Multicopper oxidase</fullName>
    </recommendedName>
</protein>
<organism evidence="8 9">
    <name type="scientific">Aspergillus nanangensis</name>
    <dbReference type="NCBI Taxonomy" id="2582783"/>
    <lineage>
        <taxon>Eukaryota</taxon>
        <taxon>Fungi</taxon>
        <taxon>Dikarya</taxon>
        <taxon>Ascomycota</taxon>
        <taxon>Pezizomycotina</taxon>
        <taxon>Eurotiomycetes</taxon>
        <taxon>Eurotiomycetidae</taxon>
        <taxon>Eurotiales</taxon>
        <taxon>Aspergillaceae</taxon>
        <taxon>Aspergillus</taxon>
        <taxon>Aspergillus subgen. Circumdati</taxon>
    </lineage>
</organism>
<keyword evidence="3" id="KW-0560">Oxidoreductase</keyword>
<feature type="domain" description="Plastocyanin-like" evidence="6">
    <location>
        <begin position="542"/>
        <end position="625"/>
    </location>
</feature>
<accession>A0AAD4CLH3</accession>
<sequence>MILPRYIITIINFFGLQSPLGPQLDVPTPIGGPMGGPGRPHLDDFEPWVPPGALPDPGDPNSEPIKCDYRAMVPFGYQPSYPKGHDQWIPHQKFQDLDYNITTDYDVRTPNGTTREYHITVNESDAQIWDGRQSNTRALADGKYPGPWIQACWGDTLKITVHNNLTEIKNGTTIHLHGLKLLDSNLVDGVPGITQCPIAPGQNFTYIFRATQYGTSWYHSHYSLQYSDGLLGPITIHGPTSAEYHEPLYPLIMADHNKRSAFQLYHMEQFGPPWPNIDSIIINNHGSFAGKFPENQYVQQVQKGRKYSMMLINAATDAAFVFGIDGHKMTVIGTDLVPVKPFETDHIRLGNGQRYHVILETMEDVPEGSSFWIRTYPAEGCNGFRPRAPDGRQGILWYSSMKDTSPPVPDDIEIPYSIQCKDMAHYEPMVEWTVPPIPVLGDGSEYDIIETTISAWRWNLTKDTKHAPDDKVWSWKLLKDHAWVDYKGPSVNDVDGLQPGAWNHTAVIESKQMRHGQDVWNYMLIVGGRAEKEIGGGQVAPVFHPMHIHGHDLVVLKSSSEPYQGYGSLKGLQLDNPLRRDTVLLPNNGYLVVAWKSDNPGVWALHCHIAWHASAGLALQIVEGREKLIQQVDLENISNLSADEAFLAVQHQDTCKTWRKWQDDRIEEIEGANSTERFRDDSGL</sequence>
<dbReference type="Pfam" id="PF07731">
    <property type="entry name" value="Cu-oxidase_2"/>
    <property type="match status" value="1"/>
</dbReference>
<feature type="domain" description="Plastocyanin-like" evidence="7">
    <location>
        <begin position="131"/>
        <end position="239"/>
    </location>
</feature>
<dbReference type="InterPro" id="IPR011706">
    <property type="entry name" value="Cu-oxidase_C"/>
</dbReference>
<name>A0AAD4CLH3_ASPNN</name>
<dbReference type="AlphaFoldDB" id="A0AAD4CLH3"/>
<reference evidence="8" key="1">
    <citation type="journal article" date="2019" name="Beilstein J. Org. Chem.">
        <title>Nanangenines: drimane sesquiterpenoids as the dominant metabolite cohort of a novel Australian fungus, Aspergillus nanangensis.</title>
        <authorList>
            <person name="Lacey H.J."/>
            <person name="Gilchrist C.L.M."/>
            <person name="Crombie A."/>
            <person name="Kalaitzis J.A."/>
            <person name="Vuong D."/>
            <person name="Rutledge P.J."/>
            <person name="Turner P."/>
            <person name="Pitt J.I."/>
            <person name="Lacey E."/>
            <person name="Chooi Y.H."/>
            <person name="Piggott A.M."/>
        </authorList>
    </citation>
    <scope>NUCLEOTIDE SEQUENCE</scope>
    <source>
        <strain evidence="8">MST-FP2251</strain>
    </source>
</reference>
<dbReference type="InterPro" id="IPR045087">
    <property type="entry name" value="Cu-oxidase_fam"/>
</dbReference>
<evidence type="ECO:0000256" key="3">
    <source>
        <dbReference type="ARBA" id="ARBA00023002"/>
    </source>
</evidence>
<evidence type="ECO:0000313" key="8">
    <source>
        <dbReference type="EMBL" id="KAF9888532.1"/>
    </source>
</evidence>
<comment type="caution">
    <text evidence="8">The sequence shown here is derived from an EMBL/GenBank/DDBJ whole genome shotgun (WGS) entry which is preliminary data.</text>
</comment>
<dbReference type="Proteomes" id="UP001194746">
    <property type="component" value="Unassembled WGS sequence"/>
</dbReference>
<proteinExistence type="inferred from homology"/>
<dbReference type="InterPro" id="IPR008972">
    <property type="entry name" value="Cupredoxin"/>
</dbReference>
<keyword evidence="2" id="KW-0479">Metal-binding</keyword>
<dbReference type="Gene3D" id="2.60.40.420">
    <property type="entry name" value="Cupredoxins - blue copper proteins"/>
    <property type="match status" value="3"/>
</dbReference>
<dbReference type="EMBL" id="VCAU01000046">
    <property type="protein sequence ID" value="KAF9888532.1"/>
    <property type="molecule type" value="Genomic_DNA"/>
</dbReference>
<dbReference type="SUPFAM" id="SSF49503">
    <property type="entry name" value="Cupredoxins"/>
    <property type="match status" value="3"/>
</dbReference>
<dbReference type="PANTHER" id="PTHR11709">
    <property type="entry name" value="MULTI-COPPER OXIDASE"/>
    <property type="match status" value="1"/>
</dbReference>
<keyword evidence="9" id="KW-1185">Reference proteome</keyword>
<dbReference type="InterPro" id="IPR033138">
    <property type="entry name" value="Cu_oxidase_CS"/>
</dbReference>
<evidence type="ECO:0000256" key="4">
    <source>
        <dbReference type="ARBA" id="ARBA00023008"/>
    </source>
</evidence>
<dbReference type="GO" id="GO:0016491">
    <property type="term" value="F:oxidoreductase activity"/>
    <property type="evidence" value="ECO:0007669"/>
    <property type="project" value="UniProtKB-KW"/>
</dbReference>
<dbReference type="Pfam" id="PF07732">
    <property type="entry name" value="Cu-oxidase_3"/>
    <property type="match status" value="1"/>
</dbReference>
<dbReference type="Pfam" id="PF00394">
    <property type="entry name" value="Cu-oxidase"/>
    <property type="match status" value="1"/>
</dbReference>
<evidence type="ECO:0000259" key="6">
    <source>
        <dbReference type="Pfam" id="PF07731"/>
    </source>
</evidence>
<feature type="domain" description="Plastocyanin-like" evidence="5">
    <location>
        <begin position="249"/>
        <end position="375"/>
    </location>
</feature>
<comment type="similarity">
    <text evidence="1">Belongs to the multicopper oxidase family.</text>
</comment>
<evidence type="ECO:0000313" key="9">
    <source>
        <dbReference type="Proteomes" id="UP001194746"/>
    </source>
</evidence>
<dbReference type="PANTHER" id="PTHR11709:SF71">
    <property type="entry name" value="OXIDOREDUCTASE TPCJ"/>
    <property type="match status" value="1"/>
</dbReference>
<dbReference type="PROSITE" id="PS00080">
    <property type="entry name" value="MULTICOPPER_OXIDASE2"/>
    <property type="match status" value="1"/>
</dbReference>
<evidence type="ECO:0000256" key="1">
    <source>
        <dbReference type="ARBA" id="ARBA00010609"/>
    </source>
</evidence>
<dbReference type="InterPro" id="IPR001117">
    <property type="entry name" value="Cu-oxidase_2nd"/>
</dbReference>
<evidence type="ECO:0000259" key="5">
    <source>
        <dbReference type="Pfam" id="PF00394"/>
    </source>
</evidence>
<evidence type="ECO:0000259" key="7">
    <source>
        <dbReference type="Pfam" id="PF07732"/>
    </source>
</evidence>
<dbReference type="PROSITE" id="PS00079">
    <property type="entry name" value="MULTICOPPER_OXIDASE1"/>
    <property type="match status" value="1"/>
</dbReference>
<evidence type="ECO:0000256" key="2">
    <source>
        <dbReference type="ARBA" id="ARBA00022723"/>
    </source>
</evidence>
<dbReference type="InterPro" id="IPR002355">
    <property type="entry name" value="Cu_oxidase_Cu_BS"/>
</dbReference>
<keyword evidence="4" id="KW-0186">Copper</keyword>
<evidence type="ECO:0008006" key="10">
    <source>
        <dbReference type="Google" id="ProtNLM"/>
    </source>
</evidence>
<gene>
    <name evidence="8" type="ORF">FE257_008639</name>
</gene>
<dbReference type="GO" id="GO:0005507">
    <property type="term" value="F:copper ion binding"/>
    <property type="evidence" value="ECO:0007669"/>
    <property type="project" value="InterPro"/>
</dbReference>
<dbReference type="InterPro" id="IPR011707">
    <property type="entry name" value="Cu-oxidase-like_N"/>
</dbReference>
<reference evidence="8" key="2">
    <citation type="submission" date="2020-02" db="EMBL/GenBank/DDBJ databases">
        <authorList>
            <person name="Gilchrist C.L.M."/>
            <person name="Chooi Y.-H."/>
        </authorList>
    </citation>
    <scope>NUCLEOTIDE SEQUENCE</scope>
    <source>
        <strain evidence="8">MST-FP2251</strain>
    </source>
</reference>